<feature type="domain" description="Ig-like" evidence="4">
    <location>
        <begin position="7"/>
        <end position="106"/>
    </location>
</feature>
<dbReference type="InterPro" id="IPR050380">
    <property type="entry name" value="Immune_Resp_Modulators"/>
</dbReference>
<reference evidence="5" key="3">
    <citation type="submission" date="2025-09" db="UniProtKB">
        <authorList>
            <consortium name="Ensembl"/>
        </authorList>
    </citation>
    <scope>IDENTIFICATION</scope>
</reference>
<dbReference type="CDD" id="cd00098">
    <property type="entry name" value="IgC1"/>
    <property type="match status" value="2"/>
</dbReference>
<evidence type="ECO:0000256" key="3">
    <source>
        <dbReference type="SAM" id="MobiDB-lite"/>
    </source>
</evidence>
<dbReference type="InParanoid" id="A0A667XU18"/>
<dbReference type="Ensembl" id="ENSMMDT00005019211.1">
    <property type="protein sequence ID" value="ENSMMDP00005018762.1"/>
    <property type="gene ID" value="ENSMMDG00005009356.1"/>
</dbReference>
<feature type="domain" description="Ig-like" evidence="4">
    <location>
        <begin position="307"/>
        <end position="408"/>
    </location>
</feature>
<name>A0A667XU18_9TELE</name>
<dbReference type="FunFam" id="2.60.40.10:FF:000283">
    <property type="entry name" value="Immunoglobulin kappa constant"/>
    <property type="match status" value="1"/>
</dbReference>
<protein>
    <recommendedName>
        <fullName evidence="4">Ig-like domain-containing protein</fullName>
    </recommendedName>
</protein>
<organism evidence="5 6">
    <name type="scientific">Myripristis murdjan</name>
    <name type="common">pinecone soldierfish</name>
    <dbReference type="NCBI Taxonomy" id="586833"/>
    <lineage>
        <taxon>Eukaryota</taxon>
        <taxon>Metazoa</taxon>
        <taxon>Chordata</taxon>
        <taxon>Craniata</taxon>
        <taxon>Vertebrata</taxon>
        <taxon>Euteleostomi</taxon>
        <taxon>Actinopterygii</taxon>
        <taxon>Neopterygii</taxon>
        <taxon>Teleostei</taxon>
        <taxon>Neoteleostei</taxon>
        <taxon>Acanthomorphata</taxon>
        <taxon>Holocentriformes</taxon>
        <taxon>Holocentridae</taxon>
        <taxon>Myripristis</taxon>
    </lineage>
</organism>
<dbReference type="Proteomes" id="UP000472263">
    <property type="component" value="Chromosome 8"/>
</dbReference>
<dbReference type="PANTHER" id="PTHR23411">
    <property type="entry name" value="TAPASIN"/>
    <property type="match status" value="1"/>
</dbReference>
<evidence type="ECO:0000256" key="2">
    <source>
        <dbReference type="ARBA" id="ARBA00023319"/>
    </source>
</evidence>
<keyword evidence="2" id="KW-0393">Immunoglobulin domain</keyword>
<dbReference type="InterPro" id="IPR036179">
    <property type="entry name" value="Ig-like_dom_sf"/>
</dbReference>
<feature type="compositionally biased region" description="Low complexity" evidence="3">
    <location>
        <begin position="66"/>
        <end position="78"/>
    </location>
</feature>
<dbReference type="InterPro" id="IPR003006">
    <property type="entry name" value="Ig/MHC_CS"/>
</dbReference>
<keyword evidence="1" id="KW-1015">Disulfide bond</keyword>
<proteinExistence type="predicted"/>
<dbReference type="InterPro" id="IPR007110">
    <property type="entry name" value="Ig-like_dom"/>
</dbReference>
<keyword evidence="6" id="KW-1185">Reference proteome</keyword>
<evidence type="ECO:0000313" key="6">
    <source>
        <dbReference type="Proteomes" id="UP000472263"/>
    </source>
</evidence>
<dbReference type="Gene3D" id="2.60.40.10">
    <property type="entry name" value="Immunoglobulins"/>
    <property type="match status" value="3"/>
</dbReference>
<evidence type="ECO:0000256" key="1">
    <source>
        <dbReference type="ARBA" id="ARBA00023157"/>
    </source>
</evidence>
<feature type="region of interest" description="Disordered" evidence="3">
    <location>
        <begin position="61"/>
        <end position="84"/>
    </location>
</feature>
<dbReference type="GeneTree" id="ENSGT00940000163371"/>
<dbReference type="InterPro" id="IPR003597">
    <property type="entry name" value="Ig_C1-set"/>
</dbReference>
<dbReference type="PROSITE" id="PS00290">
    <property type="entry name" value="IG_MHC"/>
    <property type="match status" value="1"/>
</dbReference>
<dbReference type="SMART" id="SM00407">
    <property type="entry name" value="IGc1"/>
    <property type="match status" value="3"/>
</dbReference>
<dbReference type="InterPro" id="IPR013783">
    <property type="entry name" value="Ig-like_fold"/>
</dbReference>
<sequence>FSDLNQPTVKLIQPSDAELSESNTTTLVCLVSGFSPPNIIVYWEKDGHKLPSSHYTNSPAWKEPGSSTYSLSSSLNTSPTERDQKPTYSCVVIHESSEKPLKNTIEEVLSRPSATLLQGSGELVCLVTDFSPASINITWLLDDTTELWDYNTSEAHRGPKGKFSIQSRLRLSPVNWQPHLSTPISTSPACPQFTLQAVTPSAVSKALQAIDCRSAIGEDNLEPFFLKLAAPFITEQVTYLFNLSMSSGIVPLVWKSGKTWKISTAEGSDSLISVLKVNKTENNYQEATSIAPMVNSMCLSDKETIEPVVHVLQEEDMPKGESGGKVTLVCLVSSTLHYDYYITWTEQDGNNVSDYQDGIDSPPQKTQNGYSVTSVYTTSKKKWEDKVIFTCNVWPTGAERKFKKSAVSKAQGKIYVC</sequence>
<dbReference type="SUPFAM" id="SSF48726">
    <property type="entry name" value="Immunoglobulin"/>
    <property type="match status" value="3"/>
</dbReference>
<dbReference type="Pfam" id="PF07654">
    <property type="entry name" value="C1-set"/>
    <property type="match status" value="3"/>
</dbReference>
<dbReference type="AlphaFoldDB" id="A0A667XU18"/>
<evidence type="ECO:0000259" key="4">
    <source>
        <dbReference type="PROSITE" id="PS50835"/>
    </source>
</evidence>
<reference evidence="5" key="1">
    <citation type="submission" date="2019-06" db="EMBL/GenBank/DDBJ databases">
        <authorList>
            <consortium name="Wellcome Sanger Institute Data Sharing"/>
        </authorList>
    </citation>
    <scope>NUCLEOTIDE SEQUENCE [LARGE SCALE GENOMIC DNA]</scope>
</reference>
<evidence type="ECO:0000313" key="5">
    <source>
        <dbReference type="Ensembl" id="ENSMMDP00005018762.1"/>
    </source>
</evidence>
<reference evidence="5" key="2">
    <citation type="submission" date="2025-08" db="UniProtKB">
        <authorList>
            <consortium name="Ensembl"/>
        </authorList>
    </citation>
    <scope>IDENTIFICATION</scope>
</reference>
<dbReference type="PROSITE" id="PS50835">
    <property type="entry name" value="IG_LIKE"/>
    <property type="match status" value="2"/>
</dbReference>
<accession>A0A667XU18</accession>